<proteinExistence type="predicted"/>
<organism evidence="1">
    <name type="scientific">Leptolyngbya sp. NK1-12</name>
    <dbReference type="NCBI Taxonomy" id="2547451"/>
    <lineage>
        <taxon>Bacteria</taxon>
        <taxon>Bacillati</taxon>
        <taxon>Cyanobacteriota</taxon>
        <taxon>Cyanophyceae</taxon>
        <taxon>Leptolyngbyales</taxon>
        <taxon>Leptolyngbyaceae</taxon>
        <taxon>Leptolyngbya group</taxon>
        <taxon>Leptolyngbya</taxon>
    </lineage>
</organism>
<dbReference type="RefSeq" id="WP_316430333.1">
    <property type="nucleotide sequence ID" value="NZ_CP053586.1"/>
</dbReference>
<reference evidence="1" key="1">
    <citation type="submission" date="2020-05" db="EMBL/GenBank/DDBJ databases">
        <authorList>
            <person name="Zhu T."/>
            <person name="Keshari N."/>
            <person name="Lu X."/>
        </authorList>
    </citation>
    <scope>NUCLEOTIDE SEQUENCE</scope>
    <source>
        <strain evidence="1">NK1-12</strain>
    </source>
</reference>
<protein>
    <recommendedName>
        <fullName evidence="2">Phycobilisome protein</fullName>
    </recommendedName>
</protein>
<sequence length="364" mass="41023">MLKPTRIADTASVNQLIKLWAARYMPDLSVLPAEKGQFPIASLMEYATEAGRSQTVEQARRLLKLHCQIAGLKTNSLFSYLPNIVNLAEARQLADSVEQVYSTMLEVYLQQPPPSRYLRFMTVSSDVFSRLALSALMLPTIIQLAEAVEPAILQLQAQHLCSSNRRSIGFMTTQFHFSTRELLKHLSPCEQVLLSPYLKFVEEQVCIPWQRICQAAEHYSTVSPTFVLVEQMLPNSQTIAEEVYRQASGLHGQSCSQRGAFSNPEIAASTIRDLNMIQAYLWLCLLENDLTPIEQELLPLCQMVFPTVGVSWTLVESVLQLLVQEIQARVKPDQLSLLLPYTRALQARFAAGVPELPEKKLLYL</sequence>
<dbReference type="InterPro" id="IPR009050">
    <property type="entry name" value="Globin-like_sf"/>
</dbReference>
<dbReference type="EMBL" id="CP053586">
    <property type="protein sequence ID" value="WNZ24503.1"/>
    <property type="molecule type" value="Genomic_DNA"/>
</dbReference>
<dbReference type="SUPFAM" id="SSF46458">
    <property type="entry name" value="Globin-like"/>
    <property type="match status" value="1"/>
</dbReference>
<evidence type="ECO:0008006" key="2">
    <source>
        <dbReference type="Google" id="ProtNLM"/>
    </source>
</evidence>
<dbReference type="AlphaFoldDB" id="A0AA96WFM0"/>
<gene>
    <name evidence="1" type="ORF">HJG54_17685</name>
</gene>
<evidence type="ECO:0000313" key="1">
    <source>
        <dbReference type="EMBL" id="WNZ24503.1"/>
    </source>
</evidence>
<name>A0AA96WFM0_9CYAN</name>
<accession>A0AA96WFM0</accession>